<dbReference type="InterPro" id="IPR052958">
    <property type="entry name" value="IFN-induced_PKR_regulator"/>
</dbReference>
<feature type="region of interest" description="Disordered" evidence="6">
    <location>
        <begin position="89"/>
        <end position="138"/>
    </location>
</feature>
<evidence type="ECO:0000313" key="8">
    <source>
        <dbReference type="Ensembl" id="ENSAMXP00000049090.1"/>
    </source>
</evidence>
<keyword evidence="3" id="KW-0862">Zinc</keyword>
<reference evidence="9" key="2">
    <citation type="journal article" date="2014" name="Nat. Commun.">
        <title>The cavefish genome reveals candidate genes for eye loss.</title>
        <authorList>
            <person name="McGaugh S.E."/>
            <person name="Gross J.B."/>
            <person name="Aken B."/>
            <person name="Blin M."/>
            <person name="Borowsky R."/>
            <person name="Chalopin D."/>
            <person name="Hinaux H."/>
            <person name="Jeffery W.R."/>
            <person name="Keene A."/>
            <person name="Ma L."/>
            <person name="Minx P."/>
            <person name="Murphy D."/>
            <person name="O'Quin K.E."/>
            <person name="Retaux S."/>
            <person name="Rohner N."/>
            <person name="Searle S.M."/>
            <person name="Stahl B.A."/>
            <person name="Tabin C."/>
            <person name="Volff J.N."/>
            <person name="Yoshizawa M."/>
            <person name="Warren W.C."/>
        </authorList>
    </citation>
    <scope>NUCLEOTIDE SEQUENCE [LARGE SCALE GENOMIC DNA]</scope>
    <source>
        <strain evidence="9">female</strain>
    </source>
</reference>
<dbReference type="InterPro" id="IPR025398">
    <property type="entry name" value="DUF4371"/>
</dbReference>
<dbReference type="SUPFAM" id="SSF57716">
    <property type="entry name" value="Glucocorticoid receptor-like (DNA-binding domain)"/>
    <property type="match status" value="1"/>
</dbReference>
<feature type="compositionally biased region" description="Basic and acidic residues" evidence="6">
    <location>
        <begin position="109"/>
        <end position="121"/>
    </location>
</feature>
<dbReference type="Pfam" id="PF05485">
    <property type="entry name" value="THAP"/>
    <property type="match status" value="1"/>
</dbReference>
<evidence type="ECO:0000256" key="3">
    <source>
        <dbReference type="ARBA" id="ARBA00022833"/>
    </source>
</evidence>
<dbReference type="Bgee" id="ENSAMXG00000036231">
    <property type="expression patterns" value="Expressed in testis and 14 other cell types or tissues"/>
</dbReference>
<keyword evidence="9" id="KW-1185">Reference proteome</keyword>
<dbReference type="RefSeq" id="XP_007259510.1">
    <property type="nucleotide sequence ID" value="XM_007259448.4"/>
</dbReference>
<dbReference type="OMA" id="PTELNCW"/>
<accession>A0A3B1K4T1</accession>
<dbReference type="SMART" id="SM00980">
    <property type="entry name" value="THAP"/>
    <property type="match status" value="1"/>
</dbReference>
<dbReference type="CTD" id="406354"/>
<dbReference type="PANTHER" id="PTHR46289">
    <property type="entry name" value="52 KDA REPRESSOR OF THE INHIBITOR OF THE PROTEIN KINASE-LIKE PROTEIN-RELATED"/>
    <property type="match status" value="1"/>
</dbReference>
<dbReference type="PANTHER" id="PTHR46289:SF13">
    <property type="entry name" value="52 KDA REPRESSOR OF THE INHIBITOR OF THE PROTEIN KINASE-RELATED"/>
    <property type="match status" value="1"/>
</dbReference>
<evidence type="ECO:0000259" key="7">
    <source>
        <dbReference type="PROSITE" id="PS50950"/>
    </source>
</evidence>
<dbReference type="PROSITE" id="PS50950">
    <property type="entry name" value="ZF_THAP"/>
    <property type="match status" value="1"/>
</dbReference>
<dbReference type="GO" id="GO:0003677">
    <property type="term" value="F:DNA binding"/>
    <property type="evidence" value="ECO:0007669"/>
    <property type="project" value="UniProtKB-UniRule"/>
</dbReference>
<dbReference type="KEGG" id="amex:103045405"/>
<dbReference type="InterPro" id="IPR006612">
    <property type="entry name" value="THAP_Znf"/>
</dbReference>
<evidence type="ECO:0000256" key="6">
    <source>
        <dbReference type="SAM" id="MobiDB-lite"/>
    </source>
</evidence>
<dbReference type="SMART" id="SM00692">
    <property type="entry name" value="DM3"/>
    <property type="match status" value="1"/>
</dbReference>
<keyword evidence="1" id="KW-0479">Metal-binding</keyword>
<dbReference type="STRING" id="7994.ENSAMXP00000049090"/>
<proteinExistence type="predicted"/>
<dbReference type="GeneID" id="103045405"/>
<evidence type="ECO:0000313" key="9">
    <source>
        <dbReference type="Proteomes" id="UP000018467"/>
    </source>
</evidence>
<feature type="domain" description="THAP-type" evidence="7">
    <location>
        <begin position="1"/>
        <end position="86"/>
    </location>
</feature>
<reference evidence="8" key="4">
    <citation type="submission" date="2025-09" db="UniProtKB">
        <authorList>
            <consortium name="Ensembl"/>
        </authorList>
    </citation>
    <scope>IDENTIFICATION</scope>
</reference>
<evidence type="ECO:0000256" key="4">
    <source>
        <dbReference type="ARBA" id="ARBA00023125"/>
    </source>
</evidence>
<evidence type="ECO:0000256" key="5">
    <source>
        <dbReference type="PROSITE-ProRule" id="PRU00309"/>
    </source>
</evidence>
<dbReference type="Proteomes" id="UP000018467">
    <property type="component" value="Unassembled WGS sequence"/>
</dbReference>
<keyword evidence="4 5" id="KW-0238">DNA-binding</keyword>
<dbReference type="GeneTree" id="ENSGT00530000063516"/>
<protein>
    <submittedName>
        <fullName evidence="8">THAP domain containing 12a</fullName>
    </submittedName>
</protein>
<dbReference type="AlphaFoldDB" id="A0A3B1K4T1"/>
<reference evidence="9" key="1">
    <citation type="submission" date="2013-03" db="EMBL/GenBank/DDBJ databases">
        <authorList>
            <person name="Jeffery W."/>
            <person name="Warren W."/>
            <person name="Wilson R.K."/>
        </authorList>
    </citation>
    <scope>NUCLEOTIDE SEQUENCE</scope>
    <source>
        <strain evidence="9">female</strain>
    </source>
</reference>
<dbReference type="Pfam" id="PF14291">
    <property type="entry name" value="DUF4371"/>
    <property type="match status" value="1"/>
</dbReference>
<sequence length="736" mass="83790">MPNFCAALHCARMSSHSVLAFFRFPRDPERCKKWVENCSRSDLRDKTPEHLNKYHRLCARHFEPDLILKTSPFRTVLKDTAIPTIFDHPINKRAKNEPAEDEATQAKVKKVEEKETEKEAAESTNGQEADNGPQVSDVEKENKEFLRSLFDVLVMMGRQNIPLHGHSEKEPKSKSFTPSNFQALLEYRINAGDEVLRKKFETSAVNLEYCSSTQLQQILDVSEKCICEDLLAEVREARFFSLVMDNLVEVSGEKHLPLLIRFVDQTNSVREEFLGFHRFEGDVEAIAQSLCTEMSEKYGLSMEQCRGQAYFSTGVYAFKVKAVAIRLSEQYPLAVFTPCSPHSLNICLANSMNFTSVQLVMSTLKKIDGFFSKSPLLQNQLENAISIYYQGNEEKGAALKETCHTNWTEQHDAFELAVDLLESLLLCMDSVHDNEEFKWSDDIAHNAFVISEALSDFEFVMALVVLKNTLSFSRAFGKNLQGQTSEVFFAASSLTAVLHSVNEVLENIEVYHEFWFEEAVNLAAALEIPVKIPRLFFRKQRPDATEEIQPEVYYKVHLTFPVVSHVLKELSDFFSENHLKALKSLSLVPAIMGQLKFNTEENSADIYKDDLPNPDTLPTELNCWKIKWKHGTKNVTLPSTIYETLQLSDVKFFPNVCAVLKILSCLPVLSLVDDRCSTARKRLMTYLQDTPAKHRNKTLAMFNINCGAGHDLDLMVETYLKLYPDKEPTETTETPA</sequence>
<dbReference type="Ensembl" id="ENSAMXT00000046018.1">
    <property type="protein sequence ID" value="ENSAMXP00000049090.1"/>
    <property type="gene ID" value="ENSAMXG00000036231.1"/>
</dbReference>
<dbReference type="OrthoDB" id="7683421at2759"/>
<evidence type="ECO:0000256" key="2">
    <source>
        <dbReference type="ARBA" id="ARBA00022771"/>
    </source>
</evidence>
<keyword evidence="2 5" id="KW-0863">Zinc-finger</keyword>
<dbReference type="InParanoid" id="A0A3B1K4T1"/>
<reference evidence="8" key="3">
    <citation type="submission" date="2025-08" db="UniProtKB">
        <authorList>
            <consortium name="Ensembl"/>
        </authorList>
    </citation>
    <scope>IDENTIFICATION</scope>
</reference>
<name>A0A3B1K4T1_ASTMX</name>
<organism evidence="8 9">
    <name type="scientific">Astyanax mexicanus</name>
    <name type="common">Blind cave fish</name>
    <name type="synonym">Astyanax fasciatus mexicanus</name>
    <dbReference type="NCBI Taxonomy" id="7994"/>
    <lineage>
        <taxon>Eukaryota</taxon>
        <taxon>Metazoa</taxon>
        <taxon>Chordata</taxon>
        <taxon>Craniata</taxon>
        <taxon>Vertebrata</taxon>
        <taxon>Euteleostomi</taxon>
        <taxon>Actinopterygii</taxon>
        <taxon>Neopterygii</taxon>
        <taxon>Teleostei</taxon>
        <taxon>Ostariophysi</taxon>
        <taxon>Characiformes</taxon>
        <taxon>Characoidei</taxon>
        <taxon>Acestrorhamphidae</taxon>
        <taxon>Acestrorhamphinae</taxon>
        <taxon>Astyanax</taxon>
    </lineage>
</organism>
<dbReference type="GO" id="GO:0008270">
    <property type="term" value="F:zinc ion binding"/>
    <property type="evidence" value="ECO:0007669"/>
    <property type="project" value="UniProtKB-KW"/>
</dbReference>
<evidence type="ECO:0000256" key="1">
    <source>
        <dbReference type="ARBA" id="ARBA00022723"/>
    </source>
</evidence>